<proteinExistence type="predicted"/>
<evidence type="ECO:0000256" key="2">
    <source>
        <dbReference type="SAM" id="Phobius"/>
    </source>
</evidence>
<feature type="transmembrane region" description="Helical" evidence="2">
    <location>
        <begin position="293"/>
        <end position="310"/>
    </location>
</feature>
<accession>A0A8C9NVT9</accession>
<gene>
    <name evidence="3" type="primary">TMEM164</name>
</gene>
<dbReference type="GeneTree" id="ENSGT00390000007430"/>
<dbReference type="GeneID" id="103816372"/>
<dbReference type="PANTHER" id="PTHR20948:SF2">
    <property type="entry name" value="TRANSMEMBRANE PROTEIN 164"/>
    <property type="match status" value="1"/>
</dbReference>
<feature type="region of interest" description="Disordered" evidence="1">
    <location>
        <begin position="1"/>
        <end position="85"/>
    </location>
</feature>
<dbReference type="RefSeq" id="XP_009088583.4">
    <property type="nucleotide sequence ID" value="XM_009090335.4"/>
</dbReference>
<evidence type="ECO:0000313" key="4">
    <source>
        <dbReference type="Proteomes" id="UP000694409"/>
    </source>
</evidence>
<dbReference type="Ensembl" id="ENSSCAT00000025912.1">
    <property type="protein sequence ID" value="ENSSCAP00000023266.1"/>
    <property type="gene ID" value="ENSSCAG00000016680.1"/>
</dbReference>
<dbReference type="OMA" id="TMSRYSL"/>
<feature type="transmembrane region" description="Helical" evidence="2">
    <location>
        <begin position="350"/>
        <end position="375"/>
    </location>
</feature>
<dbReference type="OrthoDB" id="17328at2759"/>
<reference evidence="3" key="2">
    <citation type="submission" date="2025-09" db="UniProtKB">
        <authorList>
            <consortium name="Ensembl"/>
        </authorList>
    </citation>
    <scope>IDENTIFICATION</scope>
</reference>
<feature type="transmembrane region" description="Helical" evidence="2">
    <location>
        <begin position="322"/>
        <end position="338"/>
    </location>
</feature>
<dbReference type="Proteomes" id="UP000694409">
    <property type="component" value="Unassembled WGS sequence"/>
</dbReference>
<dbReference type="CTD" id="84187"/>
<organism evidence="3 4">
    <name type="scientific">Serinus canaria</name>
    <name type="common">Island canary</name>
    <name type="synonym">Fringilla canaria</name>
    <dbReference type="NCBI Taxonomy" id="9135"/>
    <lineage>
        <taxon>Eukaryota</taxon>
        <taxon>Metazoa</taxon>
        <taxon>Chordata</taxon>
        <taxon>Craniata</taxon>
        <taxon>Vertebrata</taxon>
        <taxon>Euteleostomi</taxon>
        <taxon>Archelosauria</taxon>
        <taxon>Archosauria</taxon>
        <taxon>Dinosauria</taxon>
        <taxon>Saurischia</taxon>
        <taxon>Theropoda</taxon>
        <taxon>Coelurosauria</taxon>
        <taxon>Aves</taxon>
        <taxon>Neognathae</taxon>
        <taxon>Neoaves</taxon>
        <taxon>Telluraves</taxon>
        <taxon>Australaves</taxon>
        <taxon>Passeriformes</taxon>
        <taxon>Passeroidea</taxon>
        <taxon>Fringillidae</taxon>
        <taxon>Carduelinae</taxon>
        <taxon>Serinus</taxon>
    </lineage>
</organism>
<dbReference type="Pfam" id="PF14808">
    <property type="entry name" value="TMEM164"/>
    <property type="match status" value="1"/>
</dbReference>
<sequence>MPGPCRSPGGTEGANRGQPRGGGGGRGAAERNQRQQAGGSRGRGARTRRRSGGEGRRWGAEGGGRSRAGGRSGRPGAANSGDSSIFRRCCVRDSSGQRKGREELPVPRAELPASHGAWQRRAAAGAFRASSARQCFGFDSVLLVPIPGEEVPAMSRYSLHNLLDWMYGGVDPSFAGNGGPECAAFLSGQQRLLESLVFLTVGTVEILVSLWKLRQQHVQELENLLRQPQAKQESLGKNVLLVLLCLIFGLEVGFKFATRTVIYLLNPCHVVTMMQIFLLACPPCRTAMILFRLQMHMLNGALLALLFPVVNTRLLPFETEIYYIQHVMLYVVPIYLLHKGGIYTPEPLCNFWWALLSTGFMFVYHFSILQILGLVTEVNLNNMLCPAISDPFYGPWYRIWASGHQTVMTMTHGKLIILLFHSAVPTLKWSMDLLRLPAKKID</sequence>
<protein>
    <submittedName>
        <fullName evidence="3">Transmembrane protein 164</fullName>
    </submittedName>
</protein>
<evidence type="ECO:0000256" key="1">
    <source>
        <dbReference type="SAM" id="MobiDB-lite"/>
    </source>
</evidence>
<name>A0A8C9NVT9_SERCA</name>
<reference evidence="3" key="1">
    <citation type="submission" date="2025-08" db="UniProtKB">
        <authorList>
            <consortium name="Ensembl"/>
        </authorList>
    </citation>
    <scope>IDENTIFICATION</scope>
</reference>
<keyword evidence="2" id="KW-1133">Transmembrane helix</keyword>
<feature type="compositionally biased region" description="Gly residues" evidence="1">
    <location>
        <begin position="60"/>
        <end position="73"/>
    </location>
</feature>
<dbReference type="InterPro" id="IPR026508">
    <property type="entry name" value="TMEM164"/>
</dbReference>
<dbReference type="AlphaFoldDB" id="A0A8C9NVT9"/>
<keyword evidence="2" id="KW-0472">Membrane</keyword>
<evidence type="ECO:0000313" key="3">
    <source>
        <dbReference type="Ensembl" id="ENSSCAP00000023266.1"/>
    </source>
</evidence>
<dbReference type="KEGG" id="scan:103816372"/>
<keyword evidence="2" id="KW-0812">Transmembrane</keyword>
<feature type="transmembrane region" description="Helical" evidence="2">
    <location>
        <begin position="260"/>
        <end position="281"/>
    </location>
</feature>
<dbReference type="PANTHER" id="PTHR20948">
    <property type="entry name" value="TRANSMEMBRANE PROTEIN 164"/>
    <property type="match status" value="1"/>
</dbReference>
<keyword evidence="4" id="KW-1185">Reference proteome</keyword>